<dbReference type="AlphaFoldDB" id="K9DHJ7"/>
<proteinExistence type="predicted"/>
<sequence length="575" mass="63405">MGDMKNGADKSEMLRFSELRPEKNGRLQASWTLTESKQSDIVKLVIPPTHALPIIFVPGIMGSNLCNNQSVPVWLLNSIAGVPKSLVTTWAGKDAGVRQKILHPDRTRVYRFGAVPDKSIKLGIDKKEYIARGWGEVSQASYHDFLLWLEEKMNSQRNPLGWSDFTNSKVPESSGLNGRLDAKLPPGLVMEMYGIPELAENGFPVSPVSSDELLKRANFSYPIYAFGYNWLRSNDDAAKALKKRIEEVILENNTNHVKCKQVIVVTHSMGGLVARACAKLHGMAESIVGVVHGVMPTVGAAVAYRRCKVGMADESYVAGLVIGSTGKEVSAVFAQAPGALQLLPTAEYGKEWVEIEDPSTGKCRMFPQSDPYEEIYLERTKWWGLIKEEWLAPAGGIPISWDKYAENIKLAKDFHCTISGYFHPNTFVFYGGGAQKKSFNKIRWDVRKGVSISGVYSSPSMLPDLSHGAMRTDGSNNLYAGEERLTHVALRGNSSVPGMQAMDHWNIRCALYDSAGDGTVPSRSGGFPRGRGDKSILQQFELPDIEHEPAYRDSPSVRQVAYYSVTKLAALAKVT</sequence>
<feature type="domain" description="GPI inositol-deacylase PGAP1-like alpha/beta" evidence="1">
    <location>
        <begin position="237"/>
        <end position="289"/>
    </location>
</feature>
<dbReference type="InterPro" id="IPR012908">
    <property type="entry name" value="PGAP1-ab_dom-like"/>
</dbReference>
<keyword evidence="3" id="KW-1185">Reference proteome</keyword>
<dbReference type="EMBL" id="AGZI01000021">
    <property type="protein sequence ID" value="EKU82776.1"/>
    <property type="molecule type" value="Genomic_DNA"/>
</dbReference>
<evidence type="ECO:0000313" key="2">
    <source>
        <dbReference type="EMBL" id="EKU82776.1"/>
    </source>
</evidence>
<dbReference type="Pfam" id="PF07819">
    <property type="entry name" value="PGAP1"/>
    <property type="match status" value="1"/>
</dbReference>
<dbReference type="InterPro" id="IPR029058">
    <property type="entry name" value="AB_hydrolase_fold"/>
</dbReference>
<dbReference type="RefSeq" id="WP_005665722.1">
    <property type="nucleotide sequence ID" value="NZ_JH992922.1"/>
</dbReference>
<reference evidence="2 3" key="1">
    <citation type="submission" date="2012-09" db="EMBL/GenBank/DDBJ databases">
        <title>The Genome Sequence of Massilia timonae CCUG 45783.</title>
        <authorList>
            <consortium name="The Broad Institute Genome Sequencing Platform"/>
            <person name="Earl A."/>
            <person name="Ward D."/>
            <person name="Feldgarden M."/>
            <person name="Gevers D."/>
            <person name="Huys G."/>
            <person name="Walker B."/>
            <person name="Young S.K."/>
            <person name="Zeng Q."/>
            <person name="Gargeya S."/>
            <person name="Fitzgerald M."/>
            <person name="Haas B."/>
            <person name="Abouelleil A."/>
            <person name="Alvarado L."/>
            <person name="Arachchi H.M."/>
            <person name="Berlin A.M."/>
            <person name="Chapman S.B."/>
            <person name="Goldberg J."/>
            <person name="Griggs A."/>
            <person name="Gujja S."/>
            <person name="Hansen M."/>
            <person name="Howarth C."/>
            <person name="Imamovic A."/>
            <person name="Larimer J."/>
            <person name="McCowen C."/>
            <person name="Montmayeur A."/>
            <person name="Murphy C."/>
            <person name="Neiman D."/>
            <person name="Pearson M."/>
            <person name="Priest M."/>
            <person name="Roberts A."/>
            <person name="Saif S."/>
            <person name="Shea T."/>
            <person name="Sisk P."/>
            <person name="Sykes S."/>
            <person name="Wortman J."/>
            <person name="Nusbaum C."/>
            <person name="Birren B."/>
        </authorList>
    </citation>
    <scope>NUCLEOTIDE SEQUENCE [LARGE SCALE GENOMIC DNA]</scope>
    <source>
        <strain evidence="2 3">CCUG 45783</strain>
    </source>
</reference>
<dbReference type="Gene3D" id="3.40.50.1820">
    <property type="entry name" value="alpha/beta hydrolase"/>
    <property type="match status" value="1"/>
</dbReference>
<accession>K9DHJ7</accession>
<dbReference type="HOGENOM" id="CLU_025560_0_0_4"/>
<name>K9DHJ7_9BURK</name>
<evidence type="ECO:0000313" key="3">
    <source>
        <dbReference type="Proteomes" id="UP000009874"/>
    </source>
</evidence>
<evidence type="ECO:0000259" key="1">
    <source>
        <dbReference type="Pfam" id="PF07819"/>
    </source>
</evidence>
<comment type="caution">
    <text evidence="2">The sequence shown here is derived from an EMBL/GenBank/DDBJ whole genome shotgun (WGS) entry which is preliminary data.</text>
</comment>
<dbReference type="eggNOG" id="COG1075">
    <property type="taxonomic scope" value="Bacteria"/>
</dbReference>
<dbReference type="GO" id="GO:0016788">
    <property type="term" value="F:hydrolase activity, acting on ester bonds"/>
    <property type="evidence" value="ECO:0007669"/>
    <property type="project" value="InterPro"/>
</dbReference>
<dbReference type="OrthoDB" id="9814331at2"/>
<dbReference type="PATRIC" id="fig|883126.3.peg.1818"/>
<dbReference type="SUPFAM" id="SSF53474">
    <property type="entry name" value="alpha/beta-Hydrolases"/>
    <property type="match status" value="1"/>
</dbReference>
<dbReference type="Proteomes" id="UP000009874">
    <property type="component" value="Unassembled WGS sequence"/>
</dbReference>
<organism evidence="2 3">
    <name type="scientific">Massilia timonae CCUG 45783</name>
    <dbReference type="NCBI Taxonomy" id="883126"/>
    <lineage>
        <taxon>Bacteria</taxon>
        <taxon>Pseudomonadati</taxon>
        <taxon>Pseudomonadota</taxon>
        <taxon>Betaproteobacteria</taxon>
        <taxon>Burkholderiales</taxon>
        <taxon>Oxalobacteraceae</taxon>
        <taxon>Telluria group</taxon>
        <taxon>Massilia</taxon>
    </lineage>
</organism>
<gene>
    <name evidence="2" type="ORF">HMPREF9710_01787</name>
</gene>
<protein>
    <recommendedName>
        <fullName evidence="1">GPI inositol-deacylase PGAP1-like alpha/beta domain-containing protein</fullName>
    </recommendedName>
</protein>